<organism evidence="2 4">
    <name type="scientific">Bacillus glycinifermentans</name>
    <dbReference type="NCBI Taxonomy" id="1664069"/>
    <lineage>
        <taxon>Bacteria</taxon>
        <taxon>Bacillati</taxon>
        <taxon>Bacillota</taxon>
        <taxon>Bacilli</taxon>
        <taxon>Bacillales</taxon>
        <taxon>Bacillaceae</taxon>
        <taxon>Bacillus</taxon>
    </lineage>
</organism>
<dbReference type="InterPro" id="IPR006938">
    <property type="entry name" value="DUF624"/>
</dbReference>
<sequence>MIHVLSNGFYRFSEWVMRLALLNMLWIGFSAAGLLVFGLAPATCAMFAVTRKWAIGNTDIPVFQTFYTEFKKGWGRSVILGLILSLTALLLYVDFRIAAVYFRDQPAVISLFISLFIIYAIILSYIFPIYVHYEMNQIEALKYSFMIGFARPLVSFLMIVSAIGFVLLSLFHVTFLLFFSGSALSLVLTKLAFRAFRALDVRHETFMRE</sequence>
<dbReference type="AlphaFoldDB" id="A0A0J6H2F5"/>
<keyword evidence="5" id="KW-1185">Reference proteome</keyword>
<protein>
    <submittedName>
        <fullName evidence="3">YesL family protein</fullName>
    </submittedName>
</protein>
<feature type="transmembrane region" description="Helical" evidence="1">
    <location>
        <begin position="108"/>
        <end position="131"/>
    </location>
</feature>
<proteinExistence type="predicted"/>
<gene>
    <name evidence="2" type="ORF">AB447_223225</name>
    <name evidence="3" type="ORF">P8828_20160</name>
</gene>
<keyword evidence="1" id="KW-0812">Transmembrane</keyword>
<reference evidence="2" key="2">
    <citation type="submission" date="2015-10" db="EMBL/GenBank/DDBJ databases">
        <authorList>
            <person name="Gilbert D.G."/>
        </authorList>
    </citation>
    <scope>NUCLEOTIDE SEQUENCE</scope>
    <source>
        <strain evidence="2">GO-13</strain>
    </source>
</reference>
<feature type="transmembrane region" description="Helical" evidence="1">
    <location>
        <begin position="173"/>
        <end position="193"/>
    </location>
</feature>
<dbReference type="EMBL" id="LECW02000036">
    <property type="protein sequence ID" value="KRT91370.1"/>
    <property type="molecule type" value="Genomic_DNA"/>
</dbReference>
<evidence type="ECO:0000256" key="1">
    <source>
        <dbReference type="SAM" id="Phobius"/>
    </source>
</evidence>
<dbReference type="Proteomes" id="UP000036168">
    <property type="component" value="Unassembled WGS sequence"/>
</dbReference>
<dbReference type="RefSeq" id="WP_048355868.1">
    <property type="nucleotide sequence ID" value="NZ_CP023481.1"/>
</dbReference>
<keyword evidence="1" id="KW-1133">Transmembrane helix</keyword>
<feature type="transmembrane region" description="Helical" evidence="1">
    <location>
        <begin position="143"/>
        <end position="167"/>
    </location>
</feature>
<dbReference type="EMBL" id="JARRTL010000026">
    <property type="protein sequence ID" value="MEC0487070.1"/>
    <property type="molecule type" value="Genomic_DNA"/>
</dbReference>
<dbReference type="OrthoDB" id="2182676at2"/>
<feature type="transmembrane region" description="Helical" evidence="1">
    <location>
        <begin position="78"/>
        <end position="102"/>
    </location>
</feature>
<evidence type="ECO:0000313" key="3">
    <source>
        <dbReference type="EMBL" id="MEC0487070.1"/>
    </source>
</evidence>
<feature type="transmembrane region" description="Helical" evidence="1">
    <location>
        <begin position="20"/>
        <end position="49"/>
    </location>
</feature>
<reference evidence="2 4" key="1">
    <citation type="journal article" date="2015" name="Int. J. Syst. Evol. Microbiol.">
        <title>Bacillus glycinifermentans sp. nov., isolated from fermented soybean paste.</title>
        <authorList>
            <person name="Kim S.J."/>
            <person name="Dunlap C.A."/>
            <person name="Kwon S.W."/>
            <person name="Rooney A.P."/>
        </authorList>
    </citation>
    <scope>NUCLEOTIDE SEQUENCE [LARGE SCALE GENOMIC DNA]</scope>
    <source>
        <strain evidence="2 4">GO-13</strain>
    </source>
</reference>
<name>A0A0J6H2F5_9BACI</name>
<dbReference type="Pfam" id="PF04854">
    <property type="entry name" value="DUF624"/>
    <property type="match status" value="1"/>
</dbReference>
<accession>A0A0J6H2F5</accession>
<evidence type="ECO:0000313" key="5">
    <source>
        <dbReference type="Proteomes" id="UP001341297"/>
    </source>
</evidence>
<dbReference type="Proteomes" id="UP001341297">
    <property type="component" value="Unassembled WGS sequence"/>
</dbReference>
<keyword evidence="1" id="KW-0472">Membrane</keyword>
<comment type="caution">
    <text evidence="2">The sequence shown here is derived from an EMBL/GenBank/DDBJ whole genome shotgun (WGS) entry which is preliminary data.</text>
</comment>
<accession>A0A0J6E1S7</accession>
<dbReference type="STRING" id="1664069.BGLY_1371"/>
<dbReference type="PATRIC" id="fig|1664069.3.peg.260"/>
<reference evidence="3 5" key="3">
    <citation type="submission" date="2023-03" db="EMBL/GenBank/DDBJ databases">
        <title>Agriculturally important microbes genome sequencing.</title>
        <authorList>
            <person name="Dunlap C."/>
        </authorList>
    </citation>
    <scope>NUCLEOTIDE SEQUENCE [LARGE SCALE GENOMIC DNA]</scope>
    <source>
        <strain evidence="3 5">CBP-3203</strain>
    </source>
</reference>
<evidence type="ECO:0000313" key="4">
    <source>
        <dbReference type="Proteomes" id="UP000036168"/>
    </source>
</evidence>
<evidence type="ECO:0000313" key="2">
    <source>
        <dbReference type="EMBL" id="KRT91370.1"/>
    </source>
</evidence>